<dbReference type="AlphaFoldDB" id="I1XMD7"/>
<evidence type="ECO:0000313" key="1">
    <source>
        <dbReference type="EMBL" id="AFI85556.1"/>
    </source>
</evidence>
<keyword evidence="2" id="KW-1185">Reference proteome</keyword>
<evidence type="ECO:0000313" key="2">
    <source>
        <dbReference type="Proteomes" id="UP000009144"/>
    </source>
</evidence>
<sequence length="393" mass="45333">MSDDDHPAWYYFNENRWHGPVSINKLKSLYFGKEIFESTKVVKHSDIAQLSKNEVKESDLLVRELSQCDFYQDTIAKLNLLYNEEEEIKNWSSNSAIIPIMGYALLVFFLMYIAITALPESLLHFRLSASRIVYLLSLSVYIGFWLAYFSSSKNVKFLNIATLRRMLTASSQQWKSDDENAGLVDDPFSVKHQLEESYREKARAAMTVIAIMIAGSLILLVQTNQYLVARVDFLTLPFIWESFFLTLSALSSFIAFISFLLSVDALDSMFNRYLTDKIELRMVRKFYRFTLNPKYMGLIFLILGITSFAAIHNGLIASIMLWITMSVGYYHWFPHHATLDDLCSDNNAENNHGLGVRLLYSGFARERLRLIIRIPFFGVLTPCLIYAYLVLCN</sequence>
<accession>I1XMD7</accession>
<dbReference type="HOGENOM" id="CLU_701725_0_0_6"/>
<organism evidence="1 2">
    <name type="scientific">Methylophaga nitratireducenticrescens</name>
    <dbReference type="NCBI Taxonomy" id="754476"/>
    <lineage>
        <taxon>Bacteria</taxon>
        <taxon>Pseudomonadati</taxon>
        <taxon>Pseudomonadota</taxon>
        <taxon>Gammaproteobacteria</taxon>
        <taxon>Thiotrichales</taxon>
        <taxon>Piscirickettsiaceae</taxon>
        <taxon>Methylophaga</taxon>
    </lineage>
</organism>
<dbReference type="Proteomes" id="UP000009144">
    <property type="component" value="Chromosome"/>
</dbReference>
<protein>
    <submittedName>
        <fullName evidence="1">Uncharacterized protein</fullName>
    </submittedName>
</protein>
<dbReference type="RefSeq" id="WP_014707917.1">
    <property type="nucleotide sequence ID" value="NC_017857.3"/>
</dbReference>
<reference evidence="1 2" key="2">
    <citation type="journal article" date="2013" name="Int. J. Syst. Evol. Microbiol.">
        <title>Methylophaga nitratireducenticrescens sp. nov. and Methylophaga frappieri sp. nov., isolated from the biofilm of the methanol-fed denitrification system treating the seawater at the Montreal Biodome.</title>
        <authorList>
            <person name="Villeneuve C."/>
            <person name="Martineau C."/>
            <person name="Mauffrey F."/>
            <person name="Villemur R."/>
        </authorList>
    </citation>
    <scope>NUCLEOTIDE SEQUENCE [LARGE SCALE GENOMIC DNA]</scope>
    <source>
        <strain evidence="1 2">JAM1</strain>
    </source>
</reference>
<proteinExistence type="predicted"/>
<dbReference type="PATRIC" id="fig|754476.3.peg.2718"/>
<dbReference type="EMBL" id="CP003390">
    <property type="protein sequence ID" value="AFI85556.1"/>
    <property type="molecule type" value="Genomic_DNA"/>
</dbReference>
<reference evidence="1 2" key="1">
    <citation type="journal article" date="2012" name="J. Bacteriol.">
        <title>Complete genome sequences of Methylophaga sp. strain JAM1 and Methylophaga sp. strain JAM7.</title>
        <authorList>
            <person name="Villeneuve C."/>
            <person name="Martineau C."/>
            <person name="Mauffrey F."/>
            <person name="Villemur R."/>
        </authorList>
    </citation>
    <scope>NUCLEOTIDE SEQUENCE [LARGE SCALE GENOMIC DNA]</scope>
    <source>
        <strain evidence="1 2">JAM1</strain>
    </source>
</reference>
<dbReference type="Gene3D" id="1.20.120.1630">
    <property type="match status" value="1"/>
</dbReference>
<dbReference type="KEGG" id="mej:Q7A_2770"/>
<gene>
    <name evidence="1" type="ordered locus">Q7A_2770</name>
</gene>
<name>I1XMD7_METNJ</name>